<protein>
    <recommendedName>
        <fullName evidence="4">DUF4864 domain-containing protein</fullName>
    </recommendedName>
</protein>
<dbReference type="EMBL" id="BSNL01000001">
    <property type="protein sequence ID" value="GLQ27844.1"/>
    <property type="molecule type" value="Genomic_DNA"/>
</dbReference>
<gene>
    <name evidence="2" type="ORF">GCM10007927_26470</name>
</gene>
<dbReference type="InterPro" id="IPR032347">
    <property type="entry name" value="DUF4864"/>
</dbReference>
<organism evidence="2 3">
    <name type="scientific">Sulfitobacter pacificus</name>
    <dbReference type="NCBI Taxonomy" id="1499314"/>
    <lineage>
        <taxon>Bacteria</taxon>
        <taxon>Pseudomonadati</taxon>
        <taxon>Pseudomonadota</taxon>
        <taxon>Alphaproteobacteria</taxon>
        <taxon>Rhodobacterales</taxon>
        <taxon>Roseobacteraceae</taxon>
        <taxon>Sulfitobacter</taxon>
    </lineage>
</organism>
<keyword evidence="3" id="KW-1185">Reference proteome</keyword>
<evidence type="ECO:0000256" key="1">
    <source>
        <dbReference type="SAM" id="SignalP"/>
    </source>
</evidence>
<evidence type="ECO:0008006" key="4">
    <source>
        <dbReference type="Google" id="ProtNLM"/>
    </source>
</evidence>
<evidence type="ECO:0000313" key="3">
    <source>
        <dbReference type="Proteomes" id="UP001161388"/>
    </source>
</evidence>
<comment type="caution">
    <text evidence="2">The sequence shown here is derived from an EMBL/GenBank/DDBJ whole genome shotgun (WGS) entry which is preliminary data.</text>
</comment>
<reference evidence="2" key="2">
    <citation type="submission" date="2023-01" db="EMBL/GenBank/DDBJ databases">
        <title>Draft genome sequence of Sulfitobacter pacificus strain NBRC 109915.</title>
        <authorList>
            <person name="Sun Q."/>
            <person name="Mori K."/>
        </authorList>
    </citation>
    <scope>NUCLEOTIDE SEQUENCE</scope>
    <source>
        <strain evidence="2">NBRC 109915</strain>
    </source>
</reference>
<feature type="chain" id="PRO_5045476250" description="DUF4864 domain-containing protein" evidence="1">
    <location>
        <begin position="28"/>
        <end position="137"/>
    </location>
</feature>
<reference evidence="2" key="1">
    <citation type="journal article" date="2014" name="Int. J. Syst. Evol. Microbiol.">
        <title>Complete genome of a new Firmicutes species belonging to the dominant human colonic microbiota ('Ruminococcus bicirculans') reveals two chromosomes and a selective capacity to utilize plant glucans.</title>
        <authorList>
            <consortium name="NISC Comparative Sequencing Program"/>
            <person name="Wegmann U."/>
            <person name="Louis P."/>
            <person name="Goesmann A."/>
            <person name="Henrissat B."/>
            <person name="Duncan S.H."/>
            <person name="Flint H.J."/>
        </authorList>
    </citation>
    <scope>NUCLEOTIDE SEQUENCE</scope>
    <source>
        <strain evidence="2">NBRC 109915</strain>
    </source>
</reference>
<sequence>MWKSVSRMLGGMILACVLCFGVSAQQAEIEGTISAQIEAFKADDFEQAFTYATPTLQRLFQSPQNFRRMVTTQYPMVWRPAEVRYLELKEYEGSVFQKVQIMDAKGVMYLLLYQMQPTDAGWRIASVQFLEAPGASV</sequence>
<proteinExistence type="predicted"/>
<name>A0ABQ5VLE1_9RHOB</name>
<dbReference type="RefSeq" id="WP_348540752.1">
    <property type="nucleotide sequence ID" value="NZ_BSNL01000001.1"/>
</dbReference>
<dbReference type="Pfam" id="PF16156">
    <property type="entry name" value="DUF4864"/>
    <property type="match status" value="1"/>
</dbReference>
<dbReference type="Proteomes" id="UP001161388">
    <property type="component" value="Unassembled WGS sequence"/>
</dbReference>
<evidence type="ECO:0000313" key="2">
    <source>
        <dbReference type="EMBL" id="GLQ27844.1"/>
    </source>
</evidence>
<feature type="signal peptide" evidence="1">
    <location>
        <begin position="1"/>
        <end position="27"/>
    </location>
</feature>
<accession>A0ABQ5VLE1</accession>
<keyword evidence="1" id="KW-0732">Signal</keyword>